<dbReference type="PROSITE" id="PS51846">
    <property type="entry name" value="CNNM"/>
    <property type="match status" value="1"/>
</dbReference>
<evidence type="ECO:0000256" key="4">
    <source>
        <dbReference type="ARBA" id="ARBA00022989"/>
    </source>
</evidence>
<sequence>MVLLIIFLLLSLLISFICSVLEAVLLSVTLPHITLLKKQEKKSGYMLDQLKADLNKPLTAILTLNTVGHTVGAVGVGAQVTKMYGDHYLALSSAVLTVLILFLSEIIPKTIGANYWDKLSGVTAYMLKYLTWLMMPVIFISEKMMAGLTQKNELTGFGKDELLAMTELNKEKGFISSDENLVFKNLLLLEDQPVRKIMTPRTVVFSLSSEMTVETFFHKYDQAPFSRILIHAEDQDSMVGFVMREDLLLAAARNNYQNQLSYYSRELVATLDKFSIAKVFNDMLNQRLQIMLVVDEYGSVQGIVTLEDIIEELLGREIVDEHDQVESMQKLAFKKKNKRLK</sequence>
<keyword evidence="6 8" id="KW-0472">Membrane</keyword>
<dbReference type="PANTHER" id="PTHR22777:SF4">
    <property type="entry name" value="UPF0053 PROTEIN SLL1254"/>
    <property type="match status" value="1"/>
</dbReference>
<dbReference type="Pfam" id="PF01595">
    <property type="entry name" value="CNNM"/>
    <property type="match status" value="1"/>
</dbReference>
<evidence type="ECO:0000259" key="10">
    <source>
        <dbReference type="PROSITE" id="PS51371"/>
    </source>
</evidence>
<dbReference type="InterPro" id="IPR046342">
    <property type="entry name" value="CBS_dom_sf"/>
</dbReference>
<proteinExistence type="predicted"/>
<evidence type="ECO:0000256" key="1">
    <source>
        <dbReference type="ARBA" id="ARBA00004141"/>
    </source>
</evidence>
<dbReference type="CDD" id="cd04590">
    <property type="entry name" value="CBS_pair_CorC_HlyC_assoc"/>
    <property type="match status" value="1"/>
</dbReference>
<dbReference type="PANTHER" id="PTHR22777">
    <property type="entry name" value="HEMOLYSIN-RELATED"/>
    <property type="match status" value="1"/>
</dbReference>
<evidence type="ECO:0000313" key="13">
    <source>
        <dbReference type="Proteomes" id="UP000094329"/>
    </source>
</evidence>
<evidence type="ECO:0000256" key="8">
    <source>
        <dbReference type="PROSITE-ProRule" id="PRU01193"/>
    </source>
</evidence>
<accession>A0ABX3A3H3</accession>
<dbReference type="RefSeq" id="WP_069312585.1">
    <property type="nucleotide sequence ID" value="NZ_MDTU01000001.1"/>
</dbReference>
<reference evidence="12 13" key="1">
    <citation type="submission" date="2016-08" db="EMBL/GenBank/DDBJ databases">
        <title>Draft genome sequence of Candidatus Piscirickettsia litoralis, from seawater.</title>
        <authorList>
            <person name="Wan X."/>
            <person name="Lee A.J."/>
            <person name="Hou S."/>
            <person name="Donachie S.P."/>
        </authorList>
    </citation>
    <scope>NUCLEOTIDE SEQUENCE [LARGE SCALE GENOMIC DNA]</scope>
    <source>
        <strain evidence="12 13">Y2</strain>
    </source>
</reference>
<evidence type="ECO:0000256" key="5">
    <source>
        <dbReference type="ARBA" id="ARBA00023122"/>
    </source>
</evidence>
<dbReference type="InterPro" id="IPR002550">
    <property type="entry name" value="CNNM"/>
</dbReference>
<keyword evidence="5 7" id="KW-0129">CBS domain</keyword>
<dbReference type="Proteomes" id="UP000094329">
    <property type="component" value="Unassembled WGS sequence"/>
</dbReference>
<feature type="transmembrane region" description="Helical" evidence="9">
    <location>
        <begin position="119"/>
        <end position="141"/>
    </location>
</feature>
<dbReference type="SUPFAM" id="SSF54631">
    <property type="entry name" value="CBS-domain pair"/>
    <property type="match status" value="1"/>
</dbReference>
<feature type="domain" description="CBS" evidence="10">
    <location>
        <begin position="263"/>
        <end position="321"/>
    </location>
</feature>
<evidence type="ECO:0000256" key="2">
    <source>
        <dbReference type="ARBA" id="ARBA00022692"/>
    </source>
</evidence>
<dbReference type="SMART" id="SM00116">
    <property type="entry name" value="CBS"/>
    <property type="match status" value="2"/>
</dbReference>
<protein>
    <submittedName>
        <fullName evidence="12">Hemolysin</fullName>
    </submittedName>
</protein>
<evidence type="ECO:0000256" key="7">
    <source>
        <dbReference type="PROSITE-ProRule" id="PRU00703"/>
    </source>
</evidence>
<gene>
    <name evidence="12" type="ORF">BGC07_07460</name>
</gene>
<feature type="transmembrane region" description="Helical" evidence="9">
    <location>
        <begin position="88"/>
        <end position="107"/>
    </location>
</feature>
<comment type="subcellular location">
    <subcellularLocation>
        <location evidence="1">Membrane</location>
        <topology evidence="1">Multi-pass membrane protein</topology>
    </subcellularLocation>
</comment>
<dbReference type="Pfam" id="PF00571">
    <property type="entry name" value="CBS"/>
    <property type="match status" value="2"/>
</dbReference>
<keyword evidence="13" id="KW-1185">Reference proteome</keyword>
<evidence type="ECO:0000259" key="11">
    <source>
        <dbReference type="PROSITE" id="PS51846"/>
    </source>
</evidence>
<dbReference type="PROSITE" id="PS51371">
    <property type="entry name" value="CBS"/>
    <property type="match status" value="1"/>
</dbReference>
<name>A0ABX3A3H3_9GAMM</name>
<dbReference type="InterPro" id="IPR000644">
    <property type="entry name" value="CBS_dom"/>
</dbReference>
<evidence type="ECO:0000256" key="9">
    <source>
        <dbReference type="SAM" id="Phobius"/>
    </source>
</evidence>
<evidence type="ECO:0000256" key="3">
    <source>
        <dbReference type="ARBA" id="ARBA00022737"/>
    </source>
</evidence>
<dbReference type="Gene3D" id="3.10.580.10">
    <property type="entry name" value="CBS-domain"/>
    <property type="match status" value="1"/>
</dbReference>
<keyword evidence="4 8" id="KW-1133">Transmembrane helix</keyword>
<feature type="domain" description="CNNM transmembrane" evidence="11">
    <location>
        <begin position="1"/>
        <end position="179"/>
    </location>
</feature>
<comment type="caution">
    <text evidence="12">The sequence shown here is derived from an EMBL/GenBank/DDBJ whole genome shotgun (WGS) entry which is preliminary data.</text>
</comment>
<dbReference type="EMBL" id="MDTU01000001">
    <property type="protein sequence ID" value="ODN42787.1"/>
    <property type="molecule type" value="Genomic_DNA"/>
</dbReference>
<dbReference type="InterPro" id="IPR044751">
    <property type="entry name" value="Ion_transp-like_CBS"/>
</dbReference>
<keyword evidence="2 8" id="KW-0812">Transmembrane</keyword>
<keyword evidence="3" id="KW-0677">Repeat</keyword>
<evidence type="ECO:0000313" key="12">
    <source>
        <dbReference type="EMBL" id="ODN42787.1"/>
    </source>
</evidence>
<evidence type="ECO:0000256" key="6">
    <source>
        <dbReference type="ARBA" id="ARBA00023136"/>
    </source>
</evidence>
<organism evidence="12 13">
    <name type="scientific">Piscirickettsia litoralis</name>
    <dbReference type="NCBI Taxonomy" id="1891921"/>
    <lineage>
        <taxon>Bacteria</taxon>
        <taxon>Pseudomonadati</taxon>
        <taxon>Pseudomonadota</taxon>
        <taxon>Gammaproteobacteria</taxon>
        <taxon>Thiotrichales</taxon>
        <taxon>Piscirickettsiaceae</taxon>
        <taxon>Piscirickettsia</taxon>
    </lineage>
</organism>